<dbReference type="RefSeq" id="WP_334469019.1">
    <property type="nucleotide sequence ID" value="NZ_BAABCB010000018.1"/>
</dbReference>
<dbReference type="Gene3D" id="3.30.160.100">
    <property type="entry name" value="Ribosome hibernation promotion factor-like"/>
    <property type="match status" value="1"/>
</dbReference>
<dbReference type="Pfam" id="PF02482">
    <property type="entry name" value="Ribosomal_S30AE"/>
    <property type="match status" value="1"/>
</dbReference>
<name>A0ABP8CV14_9FLAO</name>
<keyword evidence="2" id="KW-1185">Reference proteome</keyword>
<gene>
    <name evidence="1" type="ORF">GCM10022292_17700</name>
</gene>
<evidence type="ECO:0000313" key="1">
    <source>
        <dbReference type="EMBL" id="GAA4243375.1"/>
    </source>
</evidence>
<proteinExistence type="predicted"/>
<accession>A0ABP8CV14</accession>
<evidence type="ECO:0008006" key="3">
    <source>
        <dbReference type="Google" id="ProtNLM"/>
    </source>
</evidence>
<reference evidence="2" key="1">
    <citation type="journal article" date="2019" name="Int. J. Syst. Evol. Microbiol.">
        <title>The Global Catalogue of Microorganisms (GCM) 10K type strain sequencing project: providing services to taxonomists for standard genome sequencing and annotation.</title>
        <authorList>
            <consortium name="The Broad Institute Genomics Platform"/>
            <consortium name="The Broad Institute Genome Sequencing Center for Infectious Disease"/>
            <person name="Wu L."/>
            <person name="Ma J."/>
        </authorList>
    </citation>
    <scope>NUCLEOTIDE SEQUENCE [LARGE SCALE GENOMIC DNA]</scope>
    <source>
        <strain evidence="2">JCM 17633</strain>
    </source>
</reference>
<sequence length="103" mass="11953">MDNNTIIFEYHDINASDTLENFTKEKLETIFTRFDFVHRADVFFKTENTSSDETGKKCGIRLSAPGPRLFAEASHDTFQDAVSESINELKKQLQKRKEQVKTY</sequence>
<evidence type="ECO:0000313" key="2">
    <source>
        <dbReference type="Proteomes" id="UP001501682"/>
    </source>
</evidence>
<dbReference type="Proteomes" id="UP001501682">
    <property type="component" value="Unassembled WGS sequence"/>
</dbReference>
<dbReference type="InterPro" id="IPR036567">
    <property type="entry name" value="RHF-like"/>
</dbReference>
<dbReference type="SUPFAM" id="SSF69754">
    <property type="entry name" value="Ribosome binding protein Y (YfiA homologue)"/>
    <property type="match status" value="1"/>
</dbReference>
<dbReference type="EMBL" id="BAABCB010000018">
    <property type="protein sequence ID" value="GAA4243375.1"/>
    <property type="molecule type" value="Genomic_DNA"/>
</dbReference>
<protein>
    <recommendedName>
        <fullName evidence="3">Sigma-54 modulation protein</fullName>
    </recommendedName>
</protein>
<comment type="caution">
    <text evidence="1">The sequence shown here is derived from an EMBL/GenBank/DDBJ whole genome shotgun (WGS) entry which is preliminary data.</text>
</comment>
<dbReference type="InterPro" id="IPR003489">
    <property type="entry name" value="RHF/RaiA"/>
</dbReference>
<dbReference type="NCBIfam" id="TIGR00741">
    <property type="entry name" value="yfiA"/>
    <property type="match status" value="1"/>
</dbReference>
<organism evidence="1 2">
    <name type="scientific">Winogradskyella damuponensis</name>
    <dbReference type="NCBI Taxonomy" id="943939"/>
    <lineage>
        <taxon>Bacteria</taxon>
        <taxon>Pseudomonadati</taxon>
        <taxon>Bacteroidota</taxon>
        <taxon>Flavobacteriia</taxon>
        <taxon>Flavobacteriales</taxon>
        <taxon>Flavobacteriaceae</taxon>
        <taxon>Winogradskyella</taxon>
    </lineage>
</organism>